<accession>A0A3S4MMU3</accession>
<evidence type="ECO:0000313" key="1">
    <source>
        <dbReference type="EMBL" id="VED38070.1"/>
    </source>
</evidence>
<protein>
    <submittedName>
        <fullName evidence="1">Putative type VI secretion protein</fullName>
    </submittedName>
</protein>
<evidence type="ECO:0000313" key="2">
    <source>
        <dbReference type="Proteomes" id="UP000277930"/>
    </source>
</evidence>
<reference evidence="1 2" key="1">
    <citation type="submission" date="2018-12" db="EMBL/GenBank/DDBJ databases">
        <authorList>
            <consortium name="Pathogen Informatics"/>
        </authorList>
    </citation>
    <scope>NUCLEOTIDE SEQUENCE [LARGE SCALE GENOMIC DNA]</scope>
    <source>
        <strain evidence="1 2">NCTC9702</strain>
    </source>
</reference>
<dbReference type="Proteomes" id="UP000277930">
    <property type="component" value="Chromosome 1"/>
</dbReference>
<dbReference type="EMBL" id="LR134246">
    <property type="protein sequence ID" value="VED38070.1"/>
    <property type="molecule type" value="Genomic_DNA"/>
</dbReference>
<sequence length="60" mass="6631">MTKYQGYDVTDATHKTSIHNDWKVVVAKKKPARGVTLTIGIFFDGTGKQSGEYSISPDEI</sequence>
<organism evidence="1 2">
    <name type="scientific">Escherichia coli</name>
    <dbReference type="NCBI Taxonomy" id="562"/>
    <lineage>
        <taxon>Bacteria</taxon>
        <taxon>Pseudomonadati</taxon>
        <taxon>Pseudomonadota</taxon>
        <taxon>Gammaproteobacteria</taxon>
        <taxon>Enterobacterales</taxon>
        <taxon>Enterobacteriaceae</taxon>
        <taxon>Escherichia</taxon>
    </lineage>
</organism>
<name>A0A3S4MMU3_ECOLX</name>
<proteinExistence type="predicted"/>
<dbReference type="AlphaFoldDB" id="A0A3S4MMU3"/>
<gene>
    <name evidence="1" type="ORF">NCTC9702_05422</name>
</gene>